<reference evidence="2" key="2">
    <citation type="submission" date="2019-10" db="EMBL/GenBank/DDBJ databases">
        <authorList>
            <consortium name="NCBI Pathogen Detection Project"/>
        </authorList>
    </citation>
    <scope>NUCLEOTIDE SEQUENCE</scope>
    <source>
        <strain evidence="2">BCW_6535</strain>
    </source>
</reference>
<dbReference type="Gene3D" id="1.10.260.40">
    <property type="entry name" value="lambda repressor-like DNA-binding domains"/>
    <property type="match status" value="1"/>
</dbReference>
<evidence type="ECO:0000313" key="2">
    <source>
        <dbReference type="EMBL" id="HAA0743912.1"/>
    </source>
</evidence>
<dbReference type="GO" id="GO:0003677">
    <property type="term" value="F:DNA binding"/>
    <property type="evidence" value="ECO:0007669"/>
    <property type="project" value="InterPro"/>
</dbReference>
<dbReference type="InterPro" id="IPR001387">
    <property type="entry name" value="Cro/C1-type_HTH"/>
</dbReference>
<dbReference type="Pfam" id="PF01381">
    <property type="entry name" value="HTH_3"/>
    <property type="match status" value="1"/>
</dbReference>
<protein>
    <submittedName>
        <fullName evidence="2">Helix-turn-helix domain-containing protein</fullName>
    </submittedName>
</protein>
<dbReference type="EMBL" id="DAAAJJ010000044">
    <property type="protein sequence ID" value="HAA0743912.1"/>
    <property type="molecule type" value="Genomic_DNA"/>
</dbReference>
<reference evidence="2" key="1">
    <citation type="journal article" date="2018" name="Genome Biol.">
        <title>SKESA: strategic k-mer extension for scrupulous assemblies.</title>
        <authorList>
            <person name="Souvorov A."/>
            <person name="Agarwala R."/>
            <person name="Lipman D.J."/>
        </authorList>
    </citation>
    <scope>NUCLEOTIDE SEQUENCE</scope>
    <source>
        <strain evidence="2">BCW_6535</strain>
    </source>
</reference>
<dbReference type="InterPro" id="IPR010982">
    <property type="entry name" value="Lambda_DNA-bd_dom_sf"/>
</dbReference>
<dbReference type="CDD" id="cd00093">
    <property type="entry name" value="HTH_XRE"/>
    <property type="match status" value="1"/>
</dbReference>
<feature type="domain" description="HTH cro/C1-type" evidence="1">
    <location>
        <begin position="14"/>
        <end position="68"/>
    </location>
</feature>
<gene>
    <name evidence="2" type="ORF">GDL23_22750</name>
</gene>
<dbReference type="SMART" id="SM00530">
    <property type="entry name" value="HTH_XRE"/>
    <property type="match status" value="1"/>
</dbReference>
<dbReference type="SUPFAM" id="SSF47413">
    <property type="entry name" value="lambda repressor-like DNA-binding domains"/>
    <property type="match status" value="1"/>
</dbReference>
<name>A0A6V9YZS2_SALER</name>
<comment type="caution">
    <text evidence="2">The sequence shown here is derived from an EMBL/GenBank/DDBJ whole genome shotgun (WGS) entry which is preliminary data.</text>
</comment>
<evidence type="ECO:0000259" key="1">
    <source>
        <dbReference type="PROSITE" id="PS50943"/>
    </source>
</evidence>
<sequence>MKRDDRYEKLQKLLIFHRKRLGVTQKMLSEALGKPQSYISKYETGERRIDAIELIDICNELGVPFYNLIMEVTKK</sequence>
<dbReference type="AlphaFoldDB" id="A0A6V9YZS2"/>
<proteinExistence type="predicted"/>
<organism evidence="2">
    <name type="scientific">Salmonella enterica</name>
    <name type="common">Salmonella choleraesuis</name>
    <dbReference type="NCBI Taxonomy" id="28901"/>
    <lineage>
        <taxon>Bacteria</taxon>
        <taxon>Pseudomonadati</taxon>
        <taxon>Pseudomonadota</taxon>
        <taxon>Gammaproteobacteria</taxon>
        <taxon>Enterobacterales</taxon>
        <taxon>Enterobacteriaceae</taxon>
        <taxon>Salmonella</taxon>
    </lineage>
</organism>
<accession>A0A6V9YZS2</accession>
<dbReference type="PROSITE" id="PS50943">
    <property type="entry name" value="HTH_CROC1"/>
    <property type="match status" value="1"/>
</dbReference>